<keyword evidence="8" id="KW-1185">Reference proteome</keyword>
<sequence>MNWLFSFSPTEVIIVGLFLSFYALYFIRTLRLARQLNTTPWSVVPKFVLRSLAIGMLLIALLGPLFGEAARAMSAQGRDVFLLLDVSRSMDATDIAPTRLERAKFTLQQLTDSLVTDRFGLILVADDAFVLSPLTTDHQALNQLLQSVRTSPAGGGTNLCDAIDLALTKMLTDSSTRQRTRAVVLLSDGENFGNCPPAALTRLARYDIALFTAGVGTDVGSTLRNGRTFLTDEQGQLAHTRLNRDFLRTLAQATSGQYIDMSEHMANDLTTALRSLPGRTINQRRITVTTNKYYYFLGMALFFLMLDVLITVRTLRL</sequence>
<gene>
    <name evidence="7" type="ORF">J2I46_19095</name>
</gene>
<dbReference type="PANTHER" id="PTHR22550">
    <property type="entry name" value="SPORE GERMINATION PROTEIN"/>
    <property type="match status" value="1"/>
</dbReference>
<evidence type="ECO:0000313" key="8">
    <source>
        <dbReference type="Proteomes" id="UP000664628"/>
    </source>
</evidence>
<feature type="transmembrane region" description="Helical" evidence="5">
    <location>
        <begin position="6"/>
        <end position="27"/>
    </location>
</feature>
<accession>A0ABS3JL29</accession>
<name>A0ABS3JL29_9BACT</name>
<keyword evidence="2 5" id="KW-0812">Transmembrane</keyword>
<evidence type="ECO:0000256" key="4">
    <source>
        <dbReference type="ARBA" id="ARBA00023136"/>
    </source>
</evidence>
<keyword evidence="1" id="KW-1003">Cell membrane</keyword>
<dbReference type="SUPFAM" id="SSF53300">
    <property type="entry name" value="vWA-like"/>
    <property type="match status" value="1"/>
</dbReference>
<dbReference type="Proteomes" id="UP000664628">
    <property type="component" value="Unassembled WGS sequence"/>
</dbReference>
<evidence type="ECO:0000256" key="1">
    <source>
        <dbReference type="ARBA" id="ARBA00022475"/>
    </source>
</evidence>
<dbReference type="InterPro" id="IPR036465">
    <property type="entry name" value="vWFA_dom_sf"/>
</dbReference>
<dbReference type="InterPro" id="IPR050768">
    <property type="entry name" value="UPF0353/GerABKA_families"/>
</dbReference>
<feature type="transmembrane region" description="Helical" evidence="5">
    <location>
        <begin position="293"/>
        <end position="312"/>
    </location>
</feature>
<evidence type="ECO:0000256" key="5">
    <source>
        <dbReference type="SAM" id="Phobius"/>
    </source>
</evidence>
<keyword evidence="3 5" id="KW-1133">Transmembrane helix</keyword>
<evidence type="ECO:0000259" key="6">
    <source>
        <dbReference type="PROSITE" id="PS50234"/>
    </source>
</evidence>
<feature type="domain" description="VWFA" evidence="6">
    <location>
        <begin position="79"/>
        <end position="276"/>
    </location>
</feature>
<evidence type="ECO:0000313" key="7">
    <source>
        <dbReference type="EMBL" id="MBO0950705.1"/>
    </source>
</evidence>
<evidence type="ECO:0000256" key="2">
    <source>
        <dbReference type="ARBA" id="ARBA00022692"/>
    </source>
</evidence>
<feature type="transmembrane region" description="Helical" evidence="5">
    <location>
        <begin position="47"/>
        <end position="66"/>
    </location>
</feature>
<dbReference type="Gene3D" id="3.40.50.410">
    <property type="entry name" value="von Willebrand factor, type A domain"/>
    <property type="match status" value="1"/>
</dbReference>
<dbReference type="PANTHER" id="PTHR22550:SF5">
    <property type="entry name" value="LEUCINE ZIPPER PROTEIN 4"/>
    <property type="match status" value="1"/>
</dbReference>
<dbReference type="PROSITE" id="PS50234">
    <property type="entry name" value="VWFA"/>
    <property type="match status" value="1"/>
</dbReference>
<keyword evidence="4 5" id="KW-0472">Membrane</keyword>
<dbReference type="EMBL" id="JAFMYW010000006">
    <property type="protein sequence ID" value="MBO0950705.1"/>
    <property type="molecule type" value="Genomic_DNA"/>
</dbReference>
<comment type="caution">
    <text evidence="7">The sequence shown here is derived from an EMBL/GenBank/DDBJ whole genome shotgun (WGS) entry which is preliminary data.</text>
</comment>
<protein>
    <submittedName>
        <fullName evidence="7">VWA domain-containing protein</fullName>
    </submittedName>
</protein>
<dbReference type="InterPro" id="IPR002035">
    <property type="entry name" value="VWF_A"/>
</dbReference>
<dbReference type="SMART" id="SM00327">
    <property type="entry name" value="VWA"/>
    <property type="match status" value="1"/>
</dbReference>
<dbReference type="Pfam" id="PF13519">
    <property type="entry name" value="VWA_2"/>
    <property type="match status" value="1"/>
</dbReference>
<dbReference type="RefSeq" id="WP_207330659.1">
    <property type="nucleotide sequence ID" value="NZ_JAFMYW010000006.1"/>
</dbReference>
<proteinExistence type="predicted"/>
<evidence type="ECO:0000256" key="3">
    <source>
        <dbReference type="ARBA" id="ARBA00022989"/>
    </source>
</evidence>
<reference evidence="7 8" key="1">
    <citation type="submission" date="2021-03" db="EMBL/GenBank/DDBJ databases">
        <title>Fibrella sp. HMF5405 genome sequencing and assembly.</title>
        <authorList>
            <person name="Kang H."/>
            <person name="Kim H."/>
            <person name="Bae S."/>
            <person name="Joh K."/>
        </authorList>
    </citation>
    <scope>NUCLEOTIDE SEQUENCE [LARGE SCALE GENOMIC DNA]</scope>
    <source>
        <strain evidence="7 8">HMF5405</strain>
    </source>
</reference>
<organism evidence="7 8">
    <name type="scientific">Fibrella forsythiae</name>
    <dbReference type="NCBI Taxonomy" id="2817061"/>
    <lineage>
        <taxon>Bacteria</taxon>
        <taxon>Pseudomonadati</taxon>
        <taxon>Bacteroidota</taxon>
        <taxon>Cytophagia</taxon>
        <taxon>Cytophagales</taxon>
        <taxon>Spirosomataceae</taxon>
        <taxon>Fibrella</taxon>
    </lineage>
</organism>